<dbReference type="Gene3D" id="1.20.120.450">
    <property type="entry name" value="dinb family like domain"/>
    <property type="match status" value="1"/>
</dbReference>
<dbReference type="GO" id="GO:0016853">
    <property type="term" value="F:isomerase activity"/>
    <property type="evidence" value="ECO:0007669"/>
    <property type="project" value="UniProtKB-KW"/>
</dbReference>
<organism evidence="2 3">
    <name type="scientific">Actinomycetospora rhizophila</name>
    <dbReference type="NCBI Taxonomy" id="1416876"/>
    <lineage>
        <taxon>Bacteria</taxon>
        <taxon>Bacillati</taxon>
        <taxon>Actinomycetota</taxon>
        <taxon>Actinomycetes</taxon>
        <taxon>Pseudonocardiales</taxon>
        <taxon>Pseudonocardiaceae</taxon>
        <taxon>Actinomycetospora</taxon>
    </lineage>
</organism>
<dbReference type="EMBL" id="JBHSKG010000002">
    <property type="protein sequence ID" value="MFC5137836.1"/>
    <property type="molecule type" value="Genomic_DNA"/>
</dbReference>
<sequence length="235" mass="25096">MRSARRRYVTEFLPHVAAERRDLADQLAALDDDAWATPSLCASWTAHDVLAHLTFSVELRTVPLMLEVARARGDLDAVFARQARARAAALGPRALLDRLRDTADVPRRLAVSAPADPLDDVLVHGQDITRPLGIVRPMPVERVLMVIDTVCATPMYGARERFAGVRTVATDADWARGDGPEVRGPVGELLLVATGRPAGLDALDGPGVTLVTGRMTGTAAVGRGCDDAPMGDVHG</sequence>
<dbReference type="InterPro" id="IPR017517">
    <property type="entry name" value="Maleyloyr_isom"/>
</dbReference>
<accession>A0ABV9ZBD5</accession>
<dbReference type="Proteomes" id="UP001596175">
    <property type="component" value="Unassembled WGS sequence"/>
</dbReference>
<dbReference type="Pfam" id="PF11716">
    <property type="entry name" value="MDMPI_N"/>
    <property type="match status" value="1"/>
</dbReference>
<feature type="domain" description="Mycothiol-dependent maleylpyruvate isomerase metal-binding" evidence="1">
    <location>
        <begin position="16"/>
        <end position="116"/>
    </location>
</feature>
<comment type="caution">
    <text evidence="2">The sequence shown here is derived from an EMBL/GenBank/DDBJ whole genome shotgun (WGS) entry which is preliminary data.</text>
</comment>
<dbReference type="RefSeq" id="WP_378020040.1">
    <property type="nucleotide sequence ID" value="NZ_JBHSKG010000002.1"/>
</dbReference>
<evidence type="ECO:0000259" key="1">
    <source>
        <dbReference type="Pfam" id="PF11716"/>
    </source>
</evidence>
<dbReference type="SUPFAM" id="SSF109854">
    <property type="entry name" value="DinB/YfiT-like putative metalloenzymes"/>
    <property type="match status" value="1"/>
</dbReference>
<proteinExistence type="predicted"/>
<reference evidence="3" key="1">
    <citation type="journal article" date="2019" name="Int. J. Syst. Evol. Microbiol.">
        <title>The Global Catalogue of Microorganisms (GCM) 10K type strain sequencing project: providing services to taxonomists for standard genome sequencing and annotation.</title>
        <authorList>
            <consortium name="The Broad Institute Genomics Platform"/>
            <consortium name="The Broad Institute Genome Sequencing Center for Infectious Disease"/>
            <person name="Wu L."/>
            <person name="Ma J."/>
        </authorList>
    </citation>
    <scope>NUCLEOTIDE SEQUENCE [LARGE SCALE GENOMIC DNA]</scope>
    <source>
        <strain evidence="3">XZYJ18</strain>
    </source>
</reference>
<protein>
    <submittedName>
        <fullName evidence="2">Maleylpyruvate isomerase family mycothiol-dependent enzyme</fullName>
    </submittedName>
</protein>
<gene>
    <name evidence="2" type="ORF">ACFPK1_06310</name>
</gene>
<dbReference type="InterPro" id="IPR024344">
    <property type="entry name" value="MDMPI_metal-binding"/>
</dbReference>
<keyword evidence="3" id="KW-1185">Reference proteome</keyword>
<name>A0ABV9ZBD5_9PSEU</name>
<evidence type="ECO:0000313" key="2">
    <source>
        <dbReference type="EMBL" id="MFC5137836.1"/>
    </source>
</evidence>
<dbReference type="NCBIfam" id="TIGR03083">
    <property type="entry name" value="maleylpyruvate isomerase family mycothiol-dependent enzyme"/>
    <property type="match status" value="1"/>
</dbReference>
<dbReference type="InterPro" id="IPR034660">
    <property type="entry name" value="DinB/YfiT-like"/>
</dbReference>
<evidence type="ECO:0000313" key="3">
    <source>
        <dbReference type="Proteomes" id="UP001596175"/>
    </source>
</evidence>
<keyword evidence="2" id="KW-0413">Isomerase</keyword>